<evidence type="ECO:0000313" key="2">
    <source>
        <dbReference type="Proteomes" id="UP000596329"/>
    </source>
</evidence>
<dbReference type="Proteomes" id="UP000596329">
    <property type="component" value="Chromosome"/>
</dbReference>
<evidence type="ECO:0000313" key="1">
    <source>
        <dbReference type="EMBL" id="QRE03162.1"/>
    </source>
</evidence>
<accession>A0A7U2NEN5</accession>
<dbReference type="InterPro" id="IPR005901">
    <property type="entry name" value="GLPGLI"/>
</dbReference>
<dbReference type="Pfam" id="PF22252">
    <property type="entry name" value="PNGase_F-II_N"/>
    <property type="match status" value="1"/>
</dbReference>
<reference evidence="1 2" key="1">
    <citation type="submission" date="2020-07" db="EMBL/GenBank/DDBJ databases">
        <title>Genomic characterization of Flavobacterium psychrophilum strains.</title>
        <authorList>
            <person name="Castillo D."/>
            <person name="Jorgensen J."/>
            <person name="Middelboe M."/>
        </authorList>
    </citation>
    <scope>NUCLEOTIDE SEQUENCE [LARGE SCALE GENOMIC DNA]</scope>
    <source>
        <strain evidence="1 2">FPS-R7</strain>
    </source>
</reference>
<organism evidence="1 2">
    <name type="scientific">Flavobacterium psychrophilum</name>
    <dbReference type="NCBI Taxonomy" id="96345"/>
    <lineage>
        <taxon>Bacteria</taxon>
        <taxon>Pseudomonadati</taxon>
        <taxon>Bacteroidota</taxon>
        <taxon>Flavobacteriia</taxon>
        <taxon>Flavobacteriales</taxon>
        <taxon>Flavobacteriaceae</taxon>
        <taxon>Flavobacterium</taxon>
    </lineage>
</organism>
<name>A0A7U2NEN5_FLAPS</name>
<dbReference type="EMBL" id="CP059075">
    <property type="protein sequence ID" value="QRE03162.1"/>
    <property type="molecule type" value="Genomic_DNA"/>
</dbReference>
<dbReference type="RefSeq" id="WP_086440604.1">
    <property type="nucleotide sequence ID" value="NZ_CP059075.1"/>
</dbReference>
<protein>
    <submittedName>
        <fullName evidence="1">GLPGLI family protein</fullName>
    </submittedName>
</protein>
<sequence length="258" mass="30171">MRKIILLFVLFTNFCFSQNWIKAEYSYLALANSSTNDTIKTTFLTNGNESVFRLNDKRKKGLDDKTGRLVHTDSLSNFNYTNLEKTYSRIILYNQEFVYSDSIWAKTNWNITKNKKKIGNYDCQEAKTTINGRSYTVWYTTKIPMSMGPLKLHGLPGLIIEVSEDSGQVFKLFLNNITFTEEKEEFEFCKNYVTNHKKLMDYKKYCSVMTDAMIYRKTRFYAVGAENNVTFTFGKGAFIKEMIDVPENLEKKLEELHQ</sequence>
<dbReference type="NCBIfam" id="TIGR01200">
    <property type="entry name" value="GLPGLI"/>
    <property type="match status" value="1"/>
</dbReference>
<gene>
    <name evidence="1" type="ORF">H0H26_09660</name>
</gene>
<proteinExistence type="predicted"/>
<dbReference type="AlphaFoldDB" id="A0A7U2NEN5"/>